<comment type="caution">
    <text evidence="1">The sequence shown here is derived from an EMBL/GenBank/DDBJ whole genome shotgun (WGS) entry which is preliminary data.</text>
</comment>
<organism evidence="1 2">
    <name type="scientific">Aureobasidium pullulans</name>
    <name type="common">Black yeast</name>
    <name type="synonym">Pullularia pullulans</name>
    <dbReference type="NCBI Taxonomy" id="5580"/>
    <lineage>
        <taxon>Eukaryota</taxon>
        <taxon>Fungi</taxon>
        <taxon>Dikarya</taxon>
        <taxon>Ascomycota</taxon>
        <taxon>Pezizomycotina</taxon>
        <taxon>Dothideomycetes</taxon>
        <taxon>Dothideomycetidae</taxon>
        <taxon>Dothideales</taxon>
        <taxon>Saccotheciaceae</taxon>
        <taxon>Aureobasidium</taxon>
    </lineage>
</organism>
<protein>
    <recommendedName>
        <fullName evidence="3">SnoaL-like domain-containing protein</fullName>
    </recommendedName>
</protein>
<sequence>MVGSSINFFQFTNNISNQIHNHANMAFTQSSQGTHATREATSEEQKFITDILKLYQAEPNEQSYTHYAETAVFHDPVSIAKGKESIMSQFNGMPKIFARSETKEVAVLASSTPSQLELNLTQHYVFKSPIPFKKEGTEKTVNSRLTFKLNSQGLIEEHIEEWDHEGNKTADDGFMGKLQEQRKKFDAKLVEKTVSSDPSKA</sequence>
<dbReference type="PANTHER" id="PTHR34213:SF2">
    <property type="entry name" value="NUCLEAR TRANSPORT FACTOR 2 (NTF2) FAMILY PROTEIN"/>
    <property type="match status" value="1"/>
</dbReference>
<name>A0A4S8RXV5_AURPU</name>
<dbReference type="AlphaFoldDB" id="A0A4S8RXV5"/>
<proteinExistence type="predicted"/>
<dbReference type="PANTHER" id="PTHR34213">
    <property type="entry name" value="NUCLEAR TRANSPORT FACTOR 2 (NTF2) FAMILY PROTEIN"/>
    <property type="match status" value="1"/>
</dbReference>
<evidence type="ECO:0008006" key="3">
    <source>
        <dbReference type="Google" id="ProtNLM"/>
    </source>
</evidence>
<dbReference type="Proteomes" id="UP000304951">
    <property type="component" value="Unassembled WGS sequence"/>
</dbReference>
<gene>
    <name evidence="1" type="ORF">D6D28_10400</name>
</gene>
<accession>A0A4S8RXV5</accession>
<reference evidence="1 2" key="1">
    <citation type="submission" date="2018-10" db="EMBL/GenBank/DDBJ databases">
        <title>Fifty Aureobasidium pullulans genomes reveal a recombining polyextremotolerant generalist.</title>
        <authorList>
            <person name="Gostincar C."/>
            <person name="Turk M."/>
            <person name="Zajc J."/>
            <person name="Gunde-Cimerman N."/>
        </authorList>
    </citation>
    <scope>NUCLEOTIDE SEQUENCE [LARGE SCALE GENOMIC DNA]</scope>
    <source>
        <strain evidence="1 2">EXF-11900</strain>
    </source>
</reference>
<evidence type="ECO:0000313" key="1">
    <source>
        <dbReference type="EMBL" id="THV63778.1"/>
    </source>
</evidence>
<evidence type="ECO:0000313" key="2">
    <source>
        <dbReference type="Proteomes" id="UP000304951"/>
    </source>
</evidence>
<dbReference type="SUPFAM" id="SSF54427">
    <property type="entry name" value="NTF2-like"/>
    <property type="match status" value="1"/>
</dbReference>
<dbReference type="EMBL" id="QZAF01001043">
    <property type="protein sequence ID" value="THV63778.1"/>
    <property type="molecule type" value="Genomic_DNA"/>
</dbReference>
<dbReference type="InterPro" id="IPR032710">
    <property type="entry name" value="NTF2-like_dom_sf"/>
</dbReference>
<dbReference type="Gene3D" id="3.10.450.50">
    <property type="match status" value="1"/>
</dbReference>